<organism evidence="1 2">
    <name type="scientific">Sphingobacterium deserti</name>
    <dbReference type="NCBI Taxonomy" id="1229276"/>
    <lineage>
        <taxon>Bacteria</taxon>
        <taxon>Pseudomonadati</taxon>
        <taxon>Bacteroidota</taxon>
        <taxon>Sphingobacteriia</taxon>
        <taxon>Sphingobacteriales</taxon>
        <taxon>Sphingobacteriaceae</taxon>
        <taxon>Sphingobacterium</taxon>
    </lineage>
</organism>
<dbReference type="Proteomes" id="UP000031802">
    <property type="component" value="Unassembled WGS sequence"/>
</dbReference>
<dbReference type="RefSeq" id="WP_131555387.1">
    <property type="nucleotide sequence ID" value="NZ_JJMU01000072.1"/>
</dbReference>
<comment type="caution">
    <text evidence="1">The sequence shown here is derived from an EMBL/GenBank/DDBJ whole genome shotgun (WGS) entry which is preliminary data.</text>
</comment>
<dbReference type="STRING" id="1229276.DI53_3843"/>
<dbReference type="PATRIC" id="fig|1229276.3.peg.3978"/>
<dbReference type="EMBL" id="JJMU01000072">
    <property type="protein sequence ID" value="KGE12354.1"/>
    <property type="molecule type" value="Genomic_DNA"/>
</dbReference>
<proteinExistence type="predicted"/>
<reference evidence="2" key="1">
    <citation type="submission" date="2014-04" db="EMBL/GenBank/DDBJ databases">
        <title>Whole-Genome optical mapping and complete genome sequence of Sphingobacterium deserti sp. nov., a new spaces isolated from desert in the west of China.</title>
        <authorList>
            <person name="Teng C."/>
            <person name="Zhou Z."/>
            <person name="Li X."/>
            <person name="Chen M."/>
            <person name="Lin M."/>
            <person name="Wang L."/>
            <person name="Su S."/>
            <person name="Zhang C."/>
            <person name="Zhang W."/>
        </authorList>
    </citation>
    <scope>NUCLEOTIDE SEQUENCE [LARGE SCALE GENOMIC DNA]</scope>
    <source>
        <strain evidence="2">ACCC05744</strain>
    </source>
</reference>
<evidence type="ECO:0008006" key="3">
    <source>
        <dbReference type="Google" id="ProtNLM"/>
    </source>
</evidence>
<sequence>MTMTIENTPSKWIQQLKDRGHSASRQRILIMTALSQKRVIDDMESFWLELRQEHAISWATFYSFIRLAVKENWIAKHGKVSTYARYQLLID</sequence>
<accession>A0A0B8T4X1</accession>
<name>A0A0B8T4X1_9SPHI</name>
<evidence type="ECO:0000313" key="2">
    <source>
        <dbReference type="Proteomes" id="UP000031802"/>
    </source>
</evidence>
<gene>
    <name evidence="1" type="ORF">DI53_3843</name>
</gene>
<reference evidence="1 2" key="2">
    <citation type="journal article" date="2015" name="PLoS ONE">
        <title>Whole-Genome Optical Mapping and Finished Genome Sequence of Sphingobacterium deserti sp. nov., a New Species Isolated from the Western Desert of China.</title>
        <authorList>
            <person name="Teng C."/>
            <person name="Zhou Z."/>
            <person name="Molnar I."/>
            <person name="Li X."/>
            <person name="Tang R."/>
            <person name="Chen M."/>
            <person name="Wang L."/>
            <person name="Su S."/>
            <person name="Zhang W."/>
            <person name="Lin M."/>
        </authorList>
    </citation>
    <scope>NUCLEOTIDE SEQUENCE [LARGE SCALE GENOMIC DNA]</scope>
    <source>
        <strain evidence="2">ACCC05744</strain>
    </source>
</reference>
<dbReference type="OrthoDB" id="769086at2"/>
<evidence type="ECO:0000313" key="1">
    <source>
        <dbReference type="EMBL" id="KGE12354.1"/>
    </source>
</evidence>
<dbReference type="InterPro" id="IPR036388">
    <property type="entry name" value="WH-like_DNA-bd_sf"/>
</dbReference>
<dbReference type="AlphaFoldDB" id="A0A0B8T4X1"/>
<protein>
    <recommendedName>
        <fullName evidence="3">Ferric uptake regulator family protein</fullName>
    </recommendedName>
</protein>
<dbReference type="Gene3D" id="1.10.10.10">
    <property type="entry name" value="Winged helix-like DNA-binding domain superfamily/Winged helix DNA-binding domain"/>
    <property type="match status" value="1"/>
</dbReference>
<keyword evidence="2" id="KW-1185">Reference proteome</keyword>